<organism evidence="1">
    <name type="scientific">Nothobranchius furzeri</name>
    <name type="common">Turquoise killifish</name>
    <dbReference type="NCBI Taxonomy" id="105023"/>
    <lineage>
        <taxon>Eukaryota</taxon>
        <taxon>Metazoa</taxon>
        <taxon>Chordata</taxon>
        <taxon>Craniata</taxon>
        <taxon>Vertebrata</taxon>
        <taxon>Euteleostomi</taxon>
        <taxon>Actinopterygii</taxon>
        <taxon>Neopterygii</taxon>
        <taxon>Teleostei</taxon>
        <taxon>Neoteleostei</taxon>
        <taxon>Acanthomorphata</taxon>
        <taxon>Ovalentaria</taxon>
        <taxon>Atherinomorphae</taxon>
        <taxon>Cyprinodontiformes</taxon>
        <taxon>Nothobranchiidae</taxon>
        <taxon>Nothobranchius</taxon>
    </lineage>
</organism>
<name>A0A1A8AI37_NOTFU</name>
<sequence length="41" mass="4590">LATWQRLNISRNEKLSLSEYLPTAGLTEVLYNSIAELALVV</sequence>
<dbReference type="AlphaFoldDB" id="A0A1A8AI37"/>
<dbReference type="EMBL" id="HADY01015661">
    <property type="protein sequence ID" value="SBP54146.1"/>
    <property type="molecule type" value="Transcribed_RNA"/>
</dbReference>
<feature type="non-terminal residue" evidence="1">
    <location>
        <position position="41"/>
    </location>
</feature>
<gene>
    <name evidence="1" type="primary">CABZ01055715.1</name>
</gene>
<accession>A0A1A8AI37</accession>
<reference evidence="1" key="2">
    <citation type="submission" date="2016-06" db="EMBL/GenBank/DDBJ databases">
        <title>The genome of a short-lived fish provides insights into sex chromosome evolution and the genetic control of aging.</title>
        <authorList>
            <person name="Reichwald K."/>
            <person name="Felder M."/>
            <person name="Petzold A."/>
            <person name="Koch P."/>
            <person name="Groth M."/>
            <person name="Platzer M."/>
        </authorList>
    </citation>
    <scope>NUCLEOTIDE SEQUENCE</scope>
    <source>
        <tissue evidence="1">Brain</tissue>
    </source>
</reference>
<protein>
    <submittedName>
        <fullName evidence="1">Uncharacterized protein</fullName>
    </submittedName>
</protein>
<feature type="non-terminal residue" evidence="1">
    <location>
        <position position="1"/>
    </location>
</feature>
<proteinExistence type="predicted"/>
<evidence type="ECO:0000313" key="1">
    <source>
        <dbReference type="EMBL" id="SBP54146.1"/>
    </source>
</evidence>
<reference evidence="1" key="1">
    <citation type="submission" date="2016-05" db="EMBL/GenBank/DDBJ databases">
        <authorList>
            <person name="Lavstsen T."/>
            <person name="Jespersen J.S."/>
        </authorList>
    </citation>
    <scope>NUCLEOTIDE SEQUENCE</scope>
    <source>
        <tissue evidence="1">Brain</tissue>
    </source>
</reference>